<gene>
    <name evidence="1" type="ORF">JHD44_07585</name>
</gene>
<dbReference type="Gene3D" id="3.40.190.10">
    <property type="entry name" value="Periplasmic binding protein-like II"/>
    <property type="match status" value="2"/>
</dbReference>
<keyword evidence="2" id="KW-1185">Reference proteome</keyword>
<evidence type="ECO:0008006" key="3">
    <source>
        <dbReference type="Google" id="ProtNLM"/>
    </source>
</evidence>
<reference evidence="1 2" key="1">
    <citation type="submission" date="2020-12" db="EMBL/GenBank/DDBJ databases">
        <title>Comparative genome analysis of fungal antagonists Marinomonas ostreistagni 398 and M. spartinae 468.</title>
        <authorList>
            <person name="Fields J.L."/>
            <person name="Mavrodi O.V."/>
            <person name="Biber P.D."/>
            <person name="Indest K.J."/>
            <person name="Mavrodi D.V."/>
        </authorList>
    </citation>
    <scope>NUCLEOTIDE SEQUENCE [LARGE SCALE GENOMIC DNA]</scope>
    <source>
        <strain evidence="1 2">USM7</strain>
    </source>
</reference>
<proteinExistence type="predicted"/>
<organism evidence="1 2">
    <name type="scientific">Marinomonas ostreistagni</name>
    <dbReference type="NCBI Taxonomy" id="359209"/>
    <lineage>
        <taxon>Bacteria</taxon>
        <taxon>Pseudomonadati</taxon>
        <taxon>Pseudomonadota</taxon>
        <taxon>Gammaproteobacteria</taxon>
        <taxon>Oceanospirillales</taxon>
        <taxon>Oceanospirillaceae</taxon>
        <taxon>Marinomonas</taxon>
    </lineage>
</organism>
<dbReference type="EMBL" id="JAEMUH010000006">
    <property type="protein sequence ID" value="MBJ7550537.1"/>
    <property type="molecule type" value="Genomic_DNA"/>
</dbReference>
<accession>A0ABS0ZA67</accession>
<protein>
    <recommendedName>
        <fullName evidence="3">LysR substrate-binding domain-containing protein</fullName>
    </recommendedName>
</protein>
<comment type="caution">
    <text evidence="1">The sequence shown here is derived from an EMBL/GenBank/DDBJ whole genome shotgun (WGS) entry which is preliminary data.</text>
</comment>
<dbReference type="RefSeq" id="WP_199462157.1">
    <property type="nucleotide sequence ID" value="NZ_JAEMUH010000006.1"/>
</dbReference>
<sequence length="141" mass="15316">MVCSDGNFLSESDCLVIGFEADDLNFHLTPIVVNQPIDFTLDVSERFFGQKFANALANLVINELPQVAYETVEIITEIALVSAGLGCTLVGESISSYQSHGVVFIPVDDLKIKSVVGAIFLADEKGVLIEKFLDCLSLDQE</sequence>
<name>A0ABS0ZA67_9GAMM</name>
<evidence type="ECO:0000313" key="1">
    <source>
        <dbReference type="EMBL" id="MBJ7550537.1"/>
    </source>
</evidence>
<dbReference type="Proteomes" id="UP000598488">
    <property type="component" value="Unassembled WGS sequence"/>
</dbReference>
<evidence type="ECO:0000313" key="2">
    <source>
        <dbReference type="Proteomes" id="UP000598488"/>
    </source>
</evidence>